<dbReference type="Proteomes" id="UP000595362">
    <property type="component" value="Chromosome"/>
</dbReference>
<reference evidence="2 3" key="1">
    <citation type="submission" date="2020-07" db="EMBL/GenBank/DDBJ databases">
        <title>Huge and variable diversity of episymbiotic CPR bacteria and DPANN archaea in groundwater ecosystems.</title>
        <authorList>
            <person name="He C.Y."/>
            <person name="Keren R."/>
            <person name="Whittaker M."/>
            <person name="Farag I.F."/>
            <person name="Doudna J."/>
            <person name="Cate J.H.D."/>
            <person name="Banfield J.F."/>
        </authorList>
    </citation>
    <scope>NUCLEOTIDE SEQUENCE [LARGE SCALE GENOMIC DNA]</scope>
    <source>
        <strain evidence="2">NC_groundwater_70_Ag_B-0.1um_54_66</strain>
    </source>
</reference>
<protein>
    <submittedName>
        <fullName evidence="2">M48 family metallopeptidase</fullName>
    </submittedName>
</protein>
<sequence length="234" mass="27106">MSDKLSHISPHLRLQVSKRARRMALRLDTKERVVYLVVPAKADMTTAKNFAKEYKHWIQEKIDALPEPVPFHDGVVIPLFGRNVEIRVNYDQTLKRTSIELKPRILLVNTNKKDQKEVSDRIMRFLKKEATRVIRALAVEKAARLGKAIANVSVRDTRSRWGSCAEDGNLSFSWRLIFAPWEALDYVVAHEVAHLVHMNHGKAFWNLCARISTDYETGRDWMRDHGHELMSFGH</sequence>
<dbReference type="InterPro" id="IPR002725">
    <property type="entry name" value="YgjP-like_metallopeptidase"/>
</dbReference>
<dbReference type="PANTHER" id="PTHR30399:SF1">
    <property type="entry name" value="UTP PYROPHOSPHATASE"/>
    <property type="match status" value="1"/>
</dbReference>
<proteinExistence type="predicted"/>
<dbReference type="InterPro" id="IPR053136">
    <property type="entry name" value="UTP_pyrophosphatase-like"/>
</dbReference>
<evidence type="ECO:0000313" key="2">
    <source>
        <dbReference type="EMBL" id="QQG35565.1"/>
    </source>
</evidence>
<evidence type="ECO:0000259" key="1">
    <source>
        <dbReference type="Pfam" id="PF01863"/>
    </source>
</evidence>
<dbReference type="PANTHER" id="PTHR30399">
    <property type="entry name" value="UNCHARACTERIZED PROTEIN YGJP"/>
    <property type="match status" value="1"/>
</dbReference>
<organism evidence="2 3">
    <name type="scientific">Micavibrio aeruginosavorus</name>
    <dbReference type="NCBI Taxonomy" id="349221"/>
    <lineage>
        <taxon>Bacteria</taxon>
        <taxon>Pseudomonadati</taxon>
        <taxon>Bdellovibrionota</taxon>
        <taxon>Bdellovibrionia</taxon>
        <taxon>Bdellovibrionales</taxon>
        <taxon>Pseudobdellovibrionaceae</taxon>
        <taxon>Micavibrio</taxon>
    </lineage>
</organism>
<gene>
    <name evidence="2" type="ORF">HYS17_08530</name>
</gene>
<dbReference type="Pfam" id="PF01863">
    <property type="entry name" value="YgjP-like"/>
    <property type="match status" value="1"/>
</dbReference>
<feature type="domain" description="YgjP-like metallopeptidase" evidence="1">
    <location>
        <begin position="22"/>
        <end position="225"/>
    </location>
</feature>
<dbReference type="Gene3D" id="3.30.2010.10">
    <property type="entry name" value="Metalloproteases ('zincins'), catalytic domain"/>
    <property type="match status" value="1"/>
</dbReference>
<dbReference type="AlphaFoldDB" id="A0A7T5R114"/>
<evidence type="ECO:0000313" key="3">
    <source>
        <dbReference type="Proteomes" id="UP000595362"/>
    </source>
</evidence>
<dbReference type="EMBL" id="CP066681">
    <property type="protein sequence ID" value="QQG35565.1"/>
    <property type="molecule type" value="Genomic_DNA"/>
</dbReference>
<name>A0A7T5R114_9BACT</name>
<dbReference type="CDD" id="cd07344">
    <property type="entry name" value="M48_yhfN_like"/>
    <property type="match status" value="1"/>
</dbReference>
<accession>A0A7T5R114</accession>